<feature type="non-terminal residue" evidence="2">
    <location>
        <position position="1"/>
    </location>
</feature>
<proteinExistence type="predicted"/>
<evidence type="ECO:0000256" key="1">
    <source>
        <dbReference type="ARBA" id="ARBA00022723"/>
    </source>
</evidence>
<reference evidence="2" key="1">
    <citation type="submission" date="2019-07" db="EMBL/GenBank/DDBJ databases">
        <authorList>
            <consortium name="PulseNet: The National Subtyping Network for Foodborne Disease Surveillance"/>
            <person name="Tarr C.L."/>
            <person name="Trees E."/>
            <person name="Katz L.S."/>
            <person name="Carleton-Romer H.A."/>
            <person name="Stroika S."/>
            <person name="Kucerova Z."/>
            <person name="Roache K.F."/>
            <person name="Sabol A.L."/>
            <person name="Besser J."/>
            <person name="Gerner-Smidt P."/>
        </authorList>
    </citation>
    <scope>NUCLEOTIDE SEQUENCE</scope>
    <source>
        <strain evidence="2">PNUSAS085434</strain>
    </source>
</reference>
<organism evidence="2">
    <name type="scientific">Salmonella enterica</name>
    <name type="common">Salmonella choleraesuis</name>
    <dbReference type="NCBI Taxonomy" id="28901"/>
    <lineage>
        <taxon>Bacteria</taxon>
        <taxon>Pseudomonadati</taxon>
        <taxon>Pseudomonadota</taxon>
        <taxon>Gammaproteobacteria</taxon>
        <taxon>Enterobacterales</taxon>
        <taxon>Enterobacteriaceae</taxon>
        <taxon>Salmonella</taxon>
    </lineage>
</organism>
<dbReference type="GO" id="GO:0016791">
    <property type="term" value="F:phosphatase activity"/>
    <property type="evidence" value="ECO:0007669"/>
    <property type="project" value="TreeGrafter"/>
</dbReference>
<dbReference type="SUPFAM" id="SSF56784">
    <property type="entry name" value="HAD-like"/>
    <property type="match status" value="1"/>
</dbReference>
<evidence type="ECO:0000313" key="2">
    <source>
        <dbReference type="EMBL" id="ECL0981571.1"/>
    </source>
</evidence>
<protein>
    <submittedName>
        <fullName evidence="2">HAD family phosphatase</fullName>
    </submittedName>
</protein>
<dbReference type="PANTHER" id="PTHR10000:SF8">
    <property type="entry name" value="HAD SUPERFAMILY HYDROLASE-LIKE, TYPE 3"/>
    <property type="match status" value="1"/>
</dbReference>
<accession>A0A5Y7IGG3</accession>
<gene>
    <name evidence="2" type="ORF">FQQ10_14550</name>
</gene>
<dbReference type="AlphaFoldDB" id="A0A5Y7IGG3"/>
<dbReference type="InterPro" id="IPR023214">
    <property type="entry name" value="HAD_sf"/>
</dbReference>
<dbReference type="Pfam" id="PF08282">
    <property type="entry name" value="Hydrolase_3"/>
    <property type="match status" value="1"/>
</dbReference>
<dbReference type="GO" id="GO:0005829">
    <property type="term" value="C:cytosol"/>
    <property type="evidence" value="ECO:0007669"/>
    <property type="project" value="TreeGrafter"/>
</dbReference>
<dbReference type="PANTHER" id="PTHR10000">
    <property type="entry name" value="PHOSPHOSERINE PHOSPHATASE"/>
    <property type="match status" value="1"/>
</dbReference>
<dbReference type="EMBL" id="AAJEVF010000102">
    <property type="protein sequence ID" value="ECL0981571.1"/>
    <property type="molecule type" value="Genomic_DNA"/>
</dbReference>
<comment type="caution">
    <text evidence="2">The sequence shown here is derived from an EMBL/GenBank/DDBJ whole genome shotgun (WGS) entry which is preliminary data.</text>
</comment>
<dbReference type="Gene3D" id="3.40.50.1000">
    <property type="entry name" value="HAD superfamily/HAD-like"/>
    <property type="match status" value="1"/>
</dbReference>
<sequence>TGENYIDIQRTDVNKGCIIEQLIHYLNISSDKVVVIGDQQNDVSMFAAAGISIAMGNAPDAVKRQAGYVTATNDEEGIVHALEWLRCLTHPVTMRQRLTAAKDNESN</sequence>
<dbReference type="Gene3D" id="3.30.1240.10">
    <property type="match status" value="1"/>
</dbReference>
<dbReference type="InterPro" id="IPR036412">
    <property type="entry name" value="HAD-like_sf"/>
</dbReference>
<keyword evidence="1" id="KW-0479">Metal-binding</keyword>
<dbReference type="PROSITE" id="PS01229">
    <property type="entry name" value="COF_2"/>
    <property type="match status" value="1"/>
</dbReference>
<dbReference type="GO" id="GO:0000287">
    <property type="term" value="F:magnesium ion binding"/>
    <property type="evidence" value="ECO:0007669"/>
    <property type="project" value="TreeGrafter"/>
</dbReference>
<name>A0A5Y7IGG3_SALER</name>